<keyword evidence="13" id="KW-1185">Reference proteome</keyword>
<dbReference type="OrthoDB" id="8068875at2759"/>
<reference evidence="12" key="2">
    <citation type="submission" date="2015-06" db="UniProtKB">
        <authorList>
            <consortium name="EnsemblMetazoa"/>
        </authorList>
    </citation>
    <scope>IDENTIFICATION</scope>
</reference>
<dbReference type="Pfam" id="PF00612">
    <property type="entry name" value="IQ"/>
    <property type="match status" value="1"/>
</dbReference>
<dbReference type="CDD" id="cd00078">
    <property type="entry name" value="HECTc"/>
    <property type="match status" value="1"/>
</dbReference>
<evidence type="ECO:0000256" key="6">
    <source>
        <dbReference type="ARBA" id="ARBA00023018"/>
    </source>
</evidence>
<dbReference type="OMA" id="NTKCTAP"/>
<dbReference type="FunFam" id="3.30.2160.10:FF:000002">
    <property type="entry name" value="Putative Ubiquitin-protein ligase E3C"/>
    <property type="match status" value="1"/>
</dbReference>
<dbReference type="Proteomes" id="UP000015104">
    <property type="component" value="Unassembled WGS sequence"/>
</dbReference>
<dbReference type="SMART" id="SM00119">
    <property type="entry name" value="HECTc"/>
    <property type="match status" value="1"/>
</dbReference>
<evidence type="ECO:0000256" key="10">
    <source>
        <dbReference type="PROSITE-ProRule" id="PRU00104"/>
    </source>
</evidence>
<feature type="domain" description="HECT" evidence="11">
    <location>
        <begin position="734"/>
        <end position="1099"/>
    </location>
</feature>
<dbReference type="InterPro" id="IPR000569">
    <property type="entry name" value="HECT_dom"/>
</dbReference>
<dbReference type="GO" id="GO:0006511">
    <property type="term" value="P:ubiquitin-dependent protein catabolic process"/>
    <property type="evidence" value="ECO:0007669"/>
    <property type="project" value="TreeGrafter"/>
</dbReference>
<dbReference type="GO" id="GO:0009966">
    <property type="term" value="P:regulation of signal transduction"/>
    <property type="evidence" value="ECO:0007669"/>
    <property type="project" value="UniProtKB-ARBA"/>
</dbReference>
<evidence type="ECO:0000256" key="8">
    <source>
        <dbReference type="ARBA" id="ARBA00067505"/>
    </source>
</evidence>
<evidence type="ECO:0000256" key="4">
    <source>
        <dbReference type="ARBA" id="ARBA00022679"/>
    </source>
</evidence>
<evidence type="ECO:0000256" key="5">
    <source>
        <dbReference type="ARBA" id="ARBA00022786"/>
    </source>
</evidence>
<evidence type="ECO:0000256" key="3">
    <source>
        <dbReference type="ARBA" id="ARBA00012485"/>
    </source>
</evidence>
<evidence type="ECO:0000256" key="2">
    <source>
        <dbReference type="ARBA" id="ARBA00004906"/>
    </source>
</evidence>
<dbReference type="Gene3D" id="3.30.2160.10">
    <property type="entry name" value="Hect, E3 ligase catalytic domain"/>
    <property type="match status" value="1"/>
</dbReference>
<dbReference type="FunFam" id="3.30.2410.10:FF:000012">
    <property type="entry name" value="Ubiquitin-protein ligase E3B"/>
    <property type="match status" value="1"/>
</dbReference>
<dbReference type="GO" id="GO:0000209">
    <property type="term" value="P:protein polyubiquitination"/>
    <property type="evidence" value="ECO:0007669"/>
    <property type="project" value="InterPro"/>
</dbReference>
<dbReference type="GO" id="GO:0014069">
    <property type="term" value="C:postsynaptic density"/>
    <property type="evidence" value="ECO:0007669"/>
    <property type="project" value="UniProtKB-SubCell"/>
</dbReference>
<dbReference type="InterPro" id="IPR044611">
    <property type="entry name" value="E3A/B/C-like"/>
</dbReference>
<reference evidence="13" key="1">
    <citation type="submission" date="2011-08" db="EMBL/GenBank/DDBJ databases">
        <authorList>
            <person name="Rombauts S."/>
        </authorList>
    </citation>
    <scope>NUCLEOTIDE SEQUENCE</scope>
    <source>
        <strain evidence="13">London</strain>
    </source>
</reference>
<dbReference type="PROSITE" id="PS50237">
    <property type="entry name" value="HECT"/>
    <property type="match status" value="1"/>
</dbReference>
<evidence type="ECO:0000259" key="11">
    <source>
        <dbReference type="PROSITE" id="PS50237"/>
    </source>
</evidence>
<dbReference type="CDD" id="cd23767">
    <property type="entry name" value="IQCD"/>
    <property type="match status" value="1"/>
</dbReference>
<dbReference type="SMART" id="SM00015">
    <property type="entry name" value="IQ"/>
    <property type="match status" value="1"/>
</dbReference>
<accession>T1K8E1</accession>
<protein>
    <recommendedName>
        <fullName evidence="8">Ubiquitin-protein ligase E3B</fullName>
        <ecNumber evidence="3">2.3.2.26</ecNumber>
    </recommendedName>
    <alternativeName>
        <fullName evidence="9">HECT-type ubiquitin transferase E3B</fullName>
    </alternativeName>
</protein>
<dbReference type="Gene3D" id="3.30.2410.10">
    <property type="entry name" value="Hect, E3 ligase catalytic domain"/>
    <property type="match status" value="1"/>
</dbReference>
<dbReference type="EC" id="2.3.2.26" evidence="3"/>
<dbReference type="STRING" id="32264.T1K8E1"/>
<gene>
    <name evidence="12" type="primary">107361777</name>
</gene>
<feature type="active site" description="Glycyl thioester intermediate" evidence="10">
    <location>
        <position position="1067"/>
    </location>
</feature>
<name>T1K8E1_TETUR</name>
<dbReference type="GO" id="GO:0061630">
    <property type="term" value="F:ubiquitin protein ligase activity"/>
    <property type="evidence" value="ECO:0007669"/>
    <property type="project" value="UniProtKB-EC"/>
</dbReference>
<dbReference type="InterPro" id="IPR035983">
    <property type="entry name" value="Hect_E3_ubiquitin_ligase"/>
</dbReference>
<dbReference type="PANTHER" id="PTHR45700:SF3">
    <property type="entry name" value="UBIQUITIN-PROTEIN LIGASE E3B"/>
    <property type="match status" value="1"/>
</dbReference>
<dbReference type="KEGG" id="tut:107361777"/>
<evidence type="ECO:0000256" key="9">
    <source>
        <dbReference type="ARBA" id="ARBA00077267"/>
    </source>
</evidence>
<dbReference type="PROSITE" id="PS50096">
    <property type="entry name" value="IQ"/>
    <property type="match status" value="1"/>
</dbReference>
<comment type="catalytic activity">
    <reaction evidence="1">
        <text>S-ubiquitinyl-[E2 ubiquitin-conjugating enzyme]-L-cysteine + [acceptor protein]-L-lysine = [E2 ubiquitin-conjugating enzyme]-L-cysteine + N(6)-ubiquitinyl-[acceptor protein]-L-lysine.</text>
        <dbReference type="EC" id="2.3.2.26"/>
    </reaction>
</comment>
<comment type="pathway">
    <text evidence="2">Protein modification; protein ubiquitination.</text>
</comment>
<organism evidence="12 13">
    <name type="scientific">Tetranychus urticae</name>
    <name type="common">Two-spotted spider mite</name>
    <dbReference type="NCBI Taxonomy" id="32264"/>
    <lineage>
        <taxon>Eukaryota</taxon>
        <taxon>Metazoa</taxon>
        <taxon>Ecdysozoa</taxon>
        <taxon>Arthropoda</taxon>
        <taxon>Chelicerata</taxon>
        <taxon>Arachnida</taxon>
        <taxon>Acari</taxon>
        <taxon>Acariformes</taxon>
        <taxon>Trombidiformes</taxon>
        <taxon>Prostigmata</taxon>
        <taxon>Eleutherengona</taxon>
        <taxon>Raphignathae</taxon>
        <taxon>Tetranychoidea</taxon>
        <taxon>Tetranychidae</taxon>
        <taxon>Tetranychus</taxon>
    </lineage>
</organism>
<evidence type="ECO:0000256" key="7">
    <source>
        <dbReference type="ARBA" id="ARBA00034105"/>
    </source>
</evidence>
<dbReference type="EnsemblMetazoa" id="tetur07g01010.1">
    <property type="protein sequence ID" value="tetur07g01010.1"/>
    <property type="gene ID" value="tetur07g01010"/>
</dbReference>
<keyword evidence="5 10" id="KW-0833">Ubl conjugation pathway</keyword>
<keyword evidence="4" id="KW-0808">Transferase</keyword>
<dbReference type="PANTHER" id="PTHR45700">
    <property type="entry name" value="UBIQUITIN-PROTEIN LIGASE E3C"/>
    <property type="match status" value="1"/>
</dbReference>
<comment type="subcellular location">
    <subcellularLocation>
        <location evidence="7">Postsynaptic density</location>
    </subcellularLocation>
</comment>
<evidence type="ECO:0000313" key="13">
    <source>
        <dbReference type="Proteomes" id="UP000015104"/>
    </source>
</evidence>
<dbReference type="HOGENOM" id="CLU_002173_2_0_1"/>
<dbReference type="eggNOG" id="KOG4427">
    <property type="taxonomic scope" value="Eukaryota"/>
</dbReference>
<dbReference type="SUPFAM" id="SSF56204">
    <property type="entry name" value="Hect, E3 ligase catalytic domain"/>
    <property type="match status" value="1"/>
</dbReference>
<proteinExistence type="predicted"/>
<keyword evidence="6" id="KW-0770">Synapse</keyword>
<dbReference type="InterPro" id="IPR000048">
    <property type="entry name" value="IQ_motif_EF-hand-BS"/>
</dbReference>
<evidence type="ECO:0000256" key="1">
    <source>
        <dbReference type="ARBA" id="ARBA00000885"/>
    </source>
</evidence>
<dbReference type="Pfam" id="PF00632">
    <property type="entry name" value="HECT"/>
    <property type="match status" value="1"/>
</dbReference>
<dbReference type="AlphaFoldDB" id="T1K8E1"/>
<dbReference type="Gene3D" id="3.90.1750.10">
    <property type="entry name" value="Hect, E3 ligase catalytic domains"/>
    <property type="match status" value="1"/>
</dbReference>
<dbReference type="EMBL" id="CAEY01001874">
    <property type="status" value="NOT_ANNOTATED_CDS"/>
    <property type="molecule type" value="Genomic_DNA"/>
</dbReference>
<evidence type="ECO:0000313" key="12">
    <source>
        <dbReference type="EnsemblMetazoa" id="tetur07g01010.1"/>
    </source>
</evidence>
<sequence>MVNLKEEFIEATKAARLSREKEKKIHASAIIIQKYFRGFLTRRRLTKEFISDFNEKIKDWKDGEEKPPFIEPIEAFRAFNKLLWVTNVKRELHLLEKMCRYIIATMFNSDAENDGSEDGQNVAYVIVAFDRNYTVPWIHQMKAILLHCSSLISTLRPEKTSEFRSIMLFLNMMVTFTSPSSWPILQQSTNKNYSALRPVMNQLCSNILNHLVAKGCYLNLQSILNKGLCKSKPSLNKPSLTAVLTLSLRHMINCQFNEASIKFFLVHILSTPGLIYHLQNLCPDTTQALQNHKVFSKCIHFLNTESTSNQLSESLEANYGLCLLANLINLGYLDQDLLKELLMDFVIIVAKLLEGCQKYVSSKQSSLTHWHPILGYFAQNVDSGLHESFVHVKKQLQYLWSVKMINIMFEPLFEATKNQRSSRKQSLIYNENCYDSNDSDSYSSATFFGRSNFFRRVIDRASQAVNKATNSRLSSSYSVSKDCRELVSPEVTVISLICSMYVSALETLSQVKMDILTGLCYQDLILPNLWKFISSFGARNGLNVFLDLLTVSPKASAFEFQLLILFCDCATHLIAILDEKEFYEDQKPFSLQELLSISSFLNNFVYKIIASNLIDFKGISLLLNSTHSLLMVLYKRDSRRSFAPSDHWLIKEIKVANFLKDLENGKKSAQILMMKVPHIIPHKERVVLFRKQVNNEKTVLGITESACASSLSTLITIHRSRIVEDGYQQLVLLPPHALKGIIRVKFINEQGLDEAGIDQDGVFKEFLEETIKKVFDPSLNLFKVTSEQRLYPSPTSYIHENHLSLFEFVGRMLGKAVYEGIVADVPFASFFLSQVLHQQQNALYSSIDELPSLDPELYKNLTYVKHYDGDVAELDLTFSVDEDCMGKIVSHELMPGGRITTVNNENKISYIHLMAHFRVHRQIRDQTAAFIKGFRCIVNPDWLTMFSTPEFQRLISGDNNPIDLTDLRRNTKYYGGFHNNHKVINWFWDILEKDFKPEEHRLLLKFVTSCSKPPLLGFTHLKPQFSIRCVEVSEDQDVGDTVGSVLRGFFTLRRKGPVNRLPSSSTCFNLLKLPNYQKKSVLRDKLRYAITNNTGFELS</sequence>